<proteinExistence type="predicted"/>
<dbReference type="EMBL" id="JAUOEK010000184">
    <property type="protein sequence ID" value="MDO5972406.1"/>
    <property type="molecule type" value="Genomic_DNA"/>
</dbReference>
<reference evidence="1" key="1">
    <citation type="submission" date="2023-07" db="EMBL/GenBank/DDBJ databases">
        <title>Two novel species in the genus Flavivirga.</title>
        <authorList>
            <person name="Kwon K."/>
        </authorList>
    </citation>
    <scope>NUCLEOTIDE SEQUENCE</scope>
    <source>
        <strain evidence="1">KCTC 52353</strain>
    </source>
</reference>
<comment type="caution">
    <text evidence="1">The sequence shown here is derived from an EMBL/GenBank/DDBJ whole genome shotgun (WGS) entry which is preliminary data.</text>
</comment>
<evidence type="ECO:0000313" key="1">
    <source>
        <dbReference type="EMBL" id="MDO5972406.1"/>
    </source>
</evidence>
<sequence length="219" mass="25450">MRKRTILLLIICLICFSFIKYKVEKNITKVPIKWVNDLNKDFSFKDKWSYPEGIFKNEFGQLSCDSGICLGIEGMKRGDGKILKDSLEAFYKIVDTTHIYHTLKSTTSVYEWFGSNFINFKKHVDNSIIGKSECHISTHSSLNIIIEDDSITAWIDFHSITNLGRHKFPIKKGEIKIDKQYFKKGIIKAEFDLTFLNTLDKDKVIFWKGLIYSNIITNN</sequence>
<keyword evidence="2" id="KW-1185">Reference proteome</keyword>
<dbReference type="Proteomes" id="UP001176883">
    <property type="component" value="Unassembled WGS sequence"/>
</dbReference>
<name>A0ABT8WH14_9FLAO</name>
<evidence type="ECO:0000313" key="2">
    <source>
        <dbReference type="Proteomes" id="UP001176883"/>
    </source>
</evidence>
<dbReference type="RefSeq" id="WP_303280148.1">
    <property type="nucleotide sequence ID" value="NZ_JAUOEK010000184.1"/>
</dbReference>
<organism evidence="1 2">
    <name type="scientific">Flavivirga aquimarina</name>
    <dbReference type="NCBI Taxonomy" id="2027862"/>
    <lineage>
        <taxon>Bacteria</taxon>
        <taxon>Pseudomonadati</taxon>
        <taxon>Bacteroidota</taxon>
        <taxon>Flavobacteriia</taxon>
        <taxon>Flavobacteriales</taxon>
        <taxon>Flavobacteriaceae</taxon>
        <taxon>Flavivirga</taxon>
    </lineage>
</organism>
<protein>
    <submittedName>
        <fullName evidence="1">Uncharacterized protein</fullName>
    </submittedName>
</protein>
<gene>
    <name evidence="1" type="ORF">Q4Q35_21605</name>
</gene>
<accession>A0ABT8WH14</accession>